<sequence length="161" mass="17061">MTRTAPELVPSPSFHNTSTGGHLATAWCAMGAMHGGSSGESGFEPGRCSSYRAAATAWTSVLVDHFGTTPEMTPPLQTSSPRQREDVWPLRMIWRATGPIDGGSSVKSGFNLRSFGPEIESLPLGHSGLSGIGVSGSRWICVVWSGREGIAVMNVRKNGMD</sequence>
<name>A0A4Y2GRP7_ARAVE</name>
<keyword evidence="2" id="KW-1185">Reference proteome</keyword>
<dbReference type="Proteomes" id="UP000499080">
    <property type="component" value="Unassembled WGS sequence"/>
</dbReference>
<gene>
    <name evidence="1" type="ORF">AVEN_27840_1</name>
</gene>
<dbReference type="EMBL" id="BGPR01001502">
    <property type="protein sequence ID" value="GBM55485.1"/>
    <property type="molecule type" value="Genomic_DNA"/>
</dbReference>
<organism evidence="1 2">
    <name type="scientific">Araneus ventricosus</name>
    <name type="common">Orbweaver spider</name>
    <name type="synonym">Epeira ventricosa</name>
    <dbReference type="NCBI Taxonomy" id="182803"/>
    <lineage>
        <taxon>Eukaryota</taxon>
        <taxon>Metazoa</taxon>
        <taxon>Ecdysozoa</taxon>
        <taxon>Arthropoda</taxon>
        <taxon>Chelicerata</taxon>
        <taxon>Arachnida</taxon>
        <taxon>Araneae</taxon>
        <taxon>Araneomorphae</taxon>
        <taxon>Entelegynae</taxon>
        <taxon>Araneoidea</taxon>
        <taxon>Araneidae</taxon>
        <taxon>Araneus</taxon>
    </lineage>
</organism>
<evidence type="ECO:0000313" key="1">
    <source>
        <dbReference type="EMBL" id="GBM55485.1"/>
    </source>
</evidence>
<protein>
    <submittedName>
        <fullName evidence="1">Uncharacterized protein</fullName>
    </submittedName>
</protein>
<evidence type="ECO:0000313" key="2">
    <source>
        <dbReference type="Proteomes" id="UP000499080"/>
    </source>
</evidence>
<accession>A0A4Y2GRP7</accession>
<proteinExistence type="predicted"/>
<comment type="caution">
    <text evidence="1">The sequence shown here is derived from an EMBL/GenBank/DDBJ whole genome shotgun (WGS) entry which is preliminary data.</text>
</comment>
<reference evidence="1 2" key="1">
    <citation type="journal article" date="2019" name="Sci. Rep.">
        <title>Orb-weaving spider Araneus ventricosus genome elucidates the spidroin gene catalogue.</title>
        <authorList>
            <person name="Kono N."/>
            <person name="Nakamura H."/>
            <person name="Ohtoshi R."/>
            <person name="Moran D.A.P."/>
            <person name="Shinohara A."/>
            <person name="Yoshida Y."/>
            <person name="Fujiwara M."/>
            <person name="Mori M."/>
            <person name="Tomita M."/>
            <person name="Arakawa K."/>
        </authorList>
    </citation>
    <scope>NUCLEOTIDE SEQUENCE [LARGE SCALE GENOMIC DNA]</scope>
</reference>
<dbReference type="AlphaFoldDB" id="A0A4Y2GRP7"/>